<protein>
    <submittedName>
        <fullName evidence="4">HAD-superfamily hydrolase, subfamily IA, variant 1</fullName>
    </submittedName>
</protein>
<dbReference type="PANTHER" id="PTHR46470">
    <property type="entry name" value="N-ACYLNEURAMINATE-9-PHOSPHATASE"/>
    <property type="match status" value="1"/>
</dbReference>
<dbReference type="Gene3D" id="1.20.120.1600">
    <property type="match status" value="1"/>
</dbReference>
<dbReference type="InterPro" id="IPR036412">
    <property type="entry name" value="HAD-like_sf"/>
</dbReference>
<accession>A1WTP3</accession>
<dbReference type="InterPro" id="IPR051400">
    <property type="entry name" value="HAD-like_hydrolase"/>
</dbReference>
<reference evidence="5" key="1">
    <citation type="submission" date="2006-12" db="EMBL/GenBank/DDBJ databases">
        <title>Complete sequence of Halorhodospira halophila SL1.</title>
        <authorList>
            <consortium name="US DOE Joint Genome Institute"/>
            <person name="Copeland A."/>
            <person name="Lucas S."/>
            <person name="Lapidus A."/>
            <person name="Barry K."/>
            <person name="Detter J.C."/>
            <person name="Glavina del Rio T."/>
            <person name="Hammon N."/>
            <person name="Israni S."/>
            <person name="Dalin E."/>
            <person name="Tice H."/>
            <person name="Pitluck S."/>
            <person name="Saunders E."/>
            <person name="Brettin T."/>
            <person name="Bruce D."/>
            <person name="Han C."/>
            <person name="Tapia R."/>
            <person name="Schmutz J."/>
            <person name="Larimer F."/>
            <person name="Land M."/>
            <person name="Hauser L."/>
            <person name="Kyrpides N."/>
            <person name="Mikhailova N."/>
            <person name="Hoff W."/>
            <person name="Richardson P."/>
        </authorList>
    </citation>
    <scope>NUCLEOTIDE SEQUENCE [LARGE SCALE GENOMIC DNA]</scope>
    <source>
        <strain evidence="5">DSM 244 / SL1</strain>
    </source>
</reference>
<organism evidence="4 5">
    <name type="scientific">Halorhodospira halophila (strain DSM 244 / SL1)</name>
    <name type="common">Ectothiorhodospira halophila (strain DSM 244 / SL1)</name>
    <dbReference type="NCBI Taxonomy" id="349124"/>
    <lineage>
        <taxon>Bacteria</taxon>
        <taxon>Pseudomonadati</taxon>
        <taxon>Pseudomonadota</taxon>
        <taxon>Gammaproteobacteria</taxon>
        <taxon>Chromatiales</taxon>
        <taxon>Ectothiorhodospiraceae</taxon>
        <taxon>Halorhodospira</taxon>
    </lineage>
</organism>
<evidence type="ECO:0000256" key="1">
    <source>
        <dbReference type="ARBA" id="ARBA00001946"/>
    </source>
</evidence>
<dbReference type="NCBIfam" id="TIGR01549">
    <property type="entry name" value="HAD-SF-IA-v1"/>
    <property type="match status" value="1"/>
</dbReference>
<dbReference type="RefSeq" id="WP_011813078.1">
    <property type="nucleotide sequence ID" value="NC_008789.1"/>
</dbReference>
<dbReference type="AlphaFoldDB" id="A1WTP3"/>
<keyword evidence="3" id="KW-0460">Magnesium</keyword>
<name>A1WTP3_HALHL</name>
<dbReference type="EMBL" id="CP000544">
    <property type="protein sequence ID" value="ABM61055.1"/>
    <property type="molecule type" value="Genomic_DNA"/>
</dbReference>
<evidence type="ECO:0000256" key="3">
    <source>
        <dbReference type="ARBA" id="ARBA00022842"/>
    </source>
</evidence>
<dbReference type="PRINTS" id="PR00413">
    <property type="entry name" value="HADHALOGNASE"/>
</dbReference>
<dbReference type="InterPro" id="IPR023214">
    <property type="entry name" value="HAD_sf"/>
</dbReference>
<dbReference type="Gene3D" id="3.40.50.1000">
    <property type="entry name" value="HAD superfamily/HAD-like"/>
    <property type="match status" value="1"/>
</dbReference>
<dbReference type="SFLD" id="SFLDS00003">
    <property type="entry name" value="Haloacid_Dehalogenase"/>
    <property type="match status" value="1"/>
</dbReference>
<keyword evidence="5" id="KW-1185">Reference proteome</keyword>
<gene>
    <name evidence="4" type="ordered locus">Hhal_0261</name>
</gene>
<dbReference type="PANTHER" id="PTHR46470:SF4">
    <property type="entry name" value="5-AMINO-6-(5-PHOSPHO-D-RIBITYLAMINO)URACIL PHOSPHATASE YIGB"/>
    <property type="match status" value="1"/>
</dbReference>
<evidence type="ECO:0000313" key="4">
    <source>
        <dbReference type="EMBL" id="ABM61055.1"/>
    </source>
</evidence>
<evidence type="ECO:0000256" key="2">
    <source>
        <dbReference type="ARBA" id="ARBA00022801"/>
    </source>
</evidence>
<evidence type="ECO:0000313" key="5">
    <source>
        <dbReference type="Proteomes" id="UP000000647"/>
    </source>
</evidence>
<dbReference type="HOGENOM" id="CLU_045011_8_2_6"/>
<dbReference type="KEGG" id="hha:Hhal_0261"/>
<dbReference type="Pfam" id="PF00702">
    <property type="entry name" value="Hydrolase"/>
    <property type="match status" value="1"/>
</dbReference>
<dbReference type="SUPFAM" id="SSF56784">
    <property type="entry name" value="HAD-like"/>
    <property type="match status" value="1"/>
</dbReference>
<dbReference type="GO" id="GO:0016787">
    <property type="term" value="F:hydrolase activity"/>
    <property type="evidence" value="ECO:0007669"/>
    <property type="project" value="UniProtKB-KW"/>
</dbReference>
<dbReference type="eggNOG" id="COG1011">
    <property type="taxonomic scope" value="Bacteria"/>
</dbReference>
<dbReference type="InterPro" id="IPR006439">
    <property type="entry name" value="HAD-SF_hydro_IA"/>
</dbReference>
<dbReference type="STRING" id="349124.Hhal_0261"/>
<dbReference type="GO" id="GO:0009231">
    <property type="term" value="P:riboflavin biosynthetic process"/>
    <property type="evidence" value="ECO:0007669"/>
    <property type="project" value="TreeGrafter"/>
</dbReference>
<dbReference type="Proteomes" id="UP000000647">
    <property type="component" value="Chromosome"/>
</dbReference>
<sequence>MIRPPLRALTFDLDDTLWSVDDVLAAAEQTLHDYLRDAYPVVAERFDPDTMRQLRRELAAARPELTRNATTLRRATMAEIARSCGIDGAAAERFVEQTFAVFLEARQSRVAPFPEVLPALRDLAGRFRIGVITNGNADVYRTELGPYVHFVVRGVDIDIPKPEPEIFALACEHAGAPPGEVLHVGDDPDSDAAGALAAGMQAALICRYGPPEPSHGVPDCLMVPDMAALRRAILRSVDASVDADG</sequence>
<keyword evidence="2 4" id="KW-0378">Hydrolase</keyword>
<comment type="cofactor">
    <cofactor evidence="1">
        <name>Mg(2+)</name>
        <dbReference type="ChEBI" id="CHEBI:18420"/>
    </cofactor>
</comment>
<dbReference type="SFLD" id="SFLDG01129">
    <property type="entry name" value="C1.5:_HAD__Beta-PGM__Phosphata"/>
    <property type="match status" value="1"/>
</dbReference>
<dbReference type="OrthoDB" id="367448at2"/>
<reference evidence="4 5" key="2">
    <citation type="journal article" date="2013" name="Stand. Genomic Sci.">
        <title>Complete genome sequence of Halorhodospira halophila SL1.</title>
        <authorList>
            <person name="Challacombe J.F."/>
            <person name="Majid S."/>
            <person name="Deole R."/>
            <person name="Brettin T.S."/>
            <person name="Bruce D."/>
            <person name="Delano S.F."/>
            <person name="Detter J.C."/>
            <person name="Gleasner C.D."/>
            <person name="Han C.S."/>
            <person name="Misra M."/>
            <person name="Reitenga K.G."/>
            <person name="Mikhailova N."/>
            <person name="Woyke T."/>
            <person name="Pitluck S."/>
            <person name="Nolan M."/>
            <person name="Land M.L."/>
            <person name="Saunders E."/>
            <person name="Tapia R."/>
            <person name="Lapidus A."/>
            <person name="Ivanova N."/>
            <person name="Hoff W.D."/>
        </authorList>
    </citation>
    <scope>NUCLEOTIDE SEQUENCE [LARGE SCALE GENOMIC DNA]</scope>
    <source>
        <strain evidence="5">DSM 244 / SL1</strain>
    </source>
</reference>
<proteinExistence type="predicted"/>